<comment type="cofactor">
    <cofactor evidence="1 7">
        <name>FAD</name>
        <dbReference type="ChEBI" id="CHEBI:57692"/>
    </cofactor>
</comment>
<dbReference type="InterPro" id="IPR046373">
    <property type="entry name" value="Acyl-CoA_Oxase/DH_mid-dom_sf"/>
</dbReference>
<dbReference type="Proteomes" id="UP001596074">
    <property type="component" value="Unassembled WGS sequence"/>
</dbReference>
<evidence type="ECO:0000259" key="10">
    <source>
        <dbReference type="Pfam" id="PF02771"/>
    </source>
</evidence>
<dbReference type="InterPro" id="IPR006091">
    <property type="entry name" value="Acyl-CoA_Oxase/DH_mid-dom"/>
</dbReference>
<evidence type="ECO:0000259" key="8">
    <source>
        <dbReference type="Pfam" id="PF00441"/>
    </source>
</evidence>
<comment type="subunit">
    <text evidence="3">Homodimer.</text>
</comment>
<dbReference type="InterPro" id="IPR050741">
    <property type="entry name" value="Acyl-CoA_dehydrogenase"/>
</dbReference>
<evidence type="ECO:0000259" key="9">
    <source>
        <dbReference type="Pfam" id="PF02770"/>
    </source>
</evidence>
<dbReference type="Pfam" id="PF00441">
    <property type="entry name" value="Acyl-CoA_dh_1"/>
    <property type="match status" value="1"/>
</dbReference>
<dbReference type="InterPro" id="IPR009100">
    <property type="entry name" value="AcylCoA_DH/oxidase_NM_dom_sf"/>
</dbReference>
<proteinExistence type="inferred from homology"/>
<dbReference type="Gene3D" id="1.10.540.10">
    <property type="entry name" value="Acyl-CoA dehydrogenase/oxidase, N-terminal domain"/>
    <property type="match status" value="1"/>
</dbReference>
<evidence type="ECO:0000256" key="7">
    <source>
        <dbReference type="RuleBase" id="RU362125"/>
    </source>
</evidence>
<evidence type="ECO:0000256" key="4">
    <source>
        <dbReference type="ARBA" id="ARBA00022630"/>
    </source>
</evidence>
<keyword evidence="12" id="KW-1185">Reference proteome</keyword>
<reference evidence="12" key="1">
    <citation type="journal article" date="2019" name="Int. J. Syst. Evol. Microbiol.">
        <title>The Global Catalogue of Microorganisms (GCM) 10K type strain sequencing project: providing services to taxonomists for standard genome sequencing and annotation.</title>
        <authorList>
            <consortium name="The Broad Institute Genomics Platform"/>
            <consortium name="The Broad Institute Genome Sequencing Center for Infectious Disease"/>
            <person name="Wu L."/>
            <person name="Ma J."/>
        </authorList>
    </citation>
    <scope>NUCLEOTIDE SEQUENCE [LARGE SCALE GENOMIC DNA]</scope>
    <source>
        <strain evidence="12">KCTC 42087</strain>
    </source>
</reference>
<comment type="similarity">
    <text evidence="2 7">Belongs to the acyl-CoA dehydrogenase family.</text>
</comment>
<dbReference type="PANTHER" id="PTHR48083:SF13">
    <property type="entry name" value="ACYL-COA DEHYDROGENASE FAMILY MEMBER 11"/>
    <property type="match status" value="1"/>
</dbReference>
<dbReference type="SUPFAM" id="SSF56645">
    <property type="entry name" value="Acyl-CoA dehydrogenase NM domain-like"/>
    <property type="match status" value="1"/>
</dbReference>
<feature type="domain" description="Acyl-CoA oxidase/dehydrogenase middle" evidence="9">
    <location>
        <begin position="133"/>
        <end position="216"/>
    </location>
</feature>
<dbReference type="Gene3D" id="2.40.110.10">
    <property type="entry name" value="Butyryl-CoA Dehydrogenase, subunit A, domain 2"/>
    <property type="match status" value="1"/>
</dbReference>
<evidence type="ECO:0000256" key="6">
    <source>
        <dbReference type="ARBA" id="ARBA00023002"/>
    </source>
</evidence>
<dbReference type="InterPro" id="IPR036250">
    <property type="entry name" value="AcylCo_DH-like_C"/>
</dbReference>
<gene>
    <name evidence="11" type="ORF">ACFPZN_20095</name>
</gene>
<dbReference type="RefSeq" id="WP_378283566.1">
    <property type="nucleotide sequence ID" value="NZ_JBHSON010000026.1"/>
</dbReference>
<keyword evidence="6 7" id="KW-0560">Oxidoreductase</keyword>
<evidence type="ECO:0000256" key="2">
    <source>
        <dbReference type="ARBA" id="ARBA00009347"/>
    </source>
</evidence>
<dbReference type="Pfam" id="PF02771">
    <property type="entry name" value="Acyl-CoA_dh_N"/>
    <property type="match status" value="1"/>
</dbReference>
<dbReference type="Pfam" id="PF02770">
    <property type="entry name" value="Acyl-CoA_dh_M"/>
    <property type="match status" value="1"/>
</dbReference>
<evidence type="ECO:0000256" key="5">
    <source>
        <dbReference type="ARBA" id="ARBA00022827"/>
    </source>
</evidence>
<protein>
    <submittedName>
        <fullName evidence="11">Acyl-CoA dehydrogenase family protein</fullName>
        <ecNumber evidence="11">1.-.-.-</ecNumber>
    </submittedName>
</protein>
<feature type="domain" description="Acyl-CoA dehydrogenase/oxidase N-terminal" evidence="10">
    <location>
        <begin position="15"/>
        <end position="129"/>
    </location>
</feature>
<accession>A0ABW0ZZ14</accession>
<sequence>MWEFYTEPEFASRLEWMREFVQEEVAPLEVLWPHHHHRVPPPWLKKVIDPLKDEVRRRGLWACHLGPELGGQGFGQVKLSLMNEILAPYQWGPTIFGVQGPDTGNAEVLAHYGTAAQKERYLRPLLAGELFSAFSMTEPHGGSDPTGFRCRAVRDGDGWVIDGEKFFTSNSEQAAFLIVMAVTDPDAAPHRRMSMFLVPRETPGIETVRPTRYMGEPAEAIDHALLRYNGVRVTADALLGEPGQGFEIAQTRLSGGRVHHAMRAVGQARYAFDMACERVLSRTTRGRSLADQQLVQQAITDSYAQIEQFRLFVLRTAWRIDQGQGYTPEVRRDIAVAKVLSARVAHDVVHRAMHLHGALGVSDEMPFSTLWQLTPGYGIWDGPTEVHLSTAARLILREREPAPGDWPTQWLPARVAAAREKHAEALASQAAEAREAGV</sequence>
<dbReference type="InterPro" id="IPR013786">
    <property type="entry name" value="AcylCoA_DH/ox_N"/>
</dbReference>
<dbReference type="PANTHER" id="PTHR48083">
    <property type="entry name" value="MEDIUM-CHAIN SPECIFIC ACYL-COA DEHYDROGENASE, MITOCHONDRIAL-RELATED"/>
    <property type="match status" value="1"/>
</dbReference>
<organism evidence="11 12">
    <name type="scientific">Actinomadura rugatobispora</name>
    <dbReference type="NCBI Taxonomy" id="1994"/>
    <lineage>
        <taxon>Bacteria</taxon>
        <taxon>Bacillati</taxon>
        <taxon>Actinomycetota</taxon>
        <taxon>Actinomycetes</taxon>
        <taxon>Streptosporangiales</taxon>
        <taxon>Thermomonosporaceae</taxon>
        <taxon>Actinomadura</taxon>
    </lineage>
</organism>
<evidence type="ECO:0000313" key="11">
    <source>
        <dbReference type="EMBL" id="MFC5747937.1"/>
    </source>
</evidence>
<comment type="caution">
    <text evidence="11">The sequence shown here is derived from an EMBL/GenBank/DDBJ whole genome shotgun (WGS) entry which is preliminary data.</text>
</comment>
<evidence type="ECO:0000313" key="12">
    <source>
        <dbReference type="Proteomes" id="UP001596074"/>
    </source>
</evidence>
<dbReference type="InterPro" id="IPR009075">
    <property type="entry name" value="AcylCo_DH/oxidase_C"/>
</dbReference>
<evidence type="ECO:0000256" key="3">
    <source>
        <dbReference type="ARBA" id="ARBA00011738"/>
    </source>
</evidence>
<dbReference type="Gene3D" id="1.20.140.10">
    <property type="entry name" value="Butyryl-CoA Dehydrogenase, subunit A, domain 3"/>
    <property type="match status" value="1"/>
</dbReference>
<feature type="domain" description="Acyl-CoA dehydrogenase/oxidase C-terminal" evidence="8">
    <location>
        <begin position="243"/>
        <end position="394"/>
    </location>
</feature>
<name>A0ABW0ZZ14_9ACTN</name>
<dbReference type="EMBL" id="JBHSON010000026">
    <property type="protein sequence ID" value="MFC5747937.1"/>
    <property type="molecule type" value="Genomic_DNA"/>
</dbReference>
<keyword evidence="4 7" id="KW-0285">Flavoprotein</keyword>
<dbReference type="InterPro" id="IPR037069">
    <property type="entry name" value="AcylCoA_DH/ox_N_sf"/>
</dbReference>
<dbReference type="GO" id="GO:0016491">
    <property type="term" value="F:oxidoreductase activity"/>
    <property type="evidence" value="ECO:0007669"/>
    <property type="project" value="UniProtKB-KW"/>
</dbReference>
<evidence type="ECO:0000256" key="1">
    <source>
        <dbReference type="ARBA" id="ARBA00001974"/>
    </source>
</evidence>
<dbReference type="EC" id="1.-.-.-" evidence="11"/>
<dbReference type="SUPFAM" id="SSF47203">
    <property type="entry name" value="Acyl-CoA dehydrogenase C-terminal domain-like"/>
    <property type="match status" value="1"/>
</dbReference>
<keyword evidence="5 7" id="KW-0274">FAD</keyword>